<dbReference type="Proteomes" id="UP000644699">
    <property type="component" value="Unassembled WGS sequence"/>
</dbReference>
<keyword evidence="2" id="KW-0472">Membrane</keyword>
<feature type="region of interest" description="Disordered" evidence="1">
    <location>
        <begin position="1"/>
        <end position="26"/>
    </location>
</feature>
<evidence type="ECO:0000256" key="2">
    <source>
        <dbReference type="SAM" id="Phobius"/>
    </source>
</evidence>
<keyword evidence="2" id="KW-1133">Transmembrane helix</keyword>
<evidence type="ECO:0000256" key="1">
    <source>
        <dbReference type="SAM" id="MobiDB-lite"/>
    </source>
</evidence>
<name>A0A917E235_9HYPH</name>
<dbReference type="RefSeq" id="WP_188907275.1">
    <property type="nucleotide sequence ID" value="NZ_BMIQ01000001.1"/>
</dbReference>
<feature type="region of interest" description="Disordered" evidence="1">
    <location>
        <begin position="148"/>
        <end position="173"/>
    </location>
</feature>
<keyword evidence="2" id="KW-0812">Transmembrane</keyword>
<protein>
    <submittedName>
        <fullName evidence="3">Uncharacterized protein</fullName>
    </submittedName>
</protein>
<dbReference type="AlphaFoldDB" id="A0A917E235"/>
<reference evidence="3" key="1">
    <citation type="journal article" date="2014" name="Int. J. Syst. Evol. Microbiol.">
        <title>Complete genome sequence of Corynebacterium casei LMG S-19264T (=DSM 44701T), isolated from a smear-ripened cheese.</title>
        <authorList>
            <consortium name="US DOE Joint Genome Institute (JGI-PGF)"/>
            <person name="Walter F."/>
            <person name="Albersmeier A."/>
            <person name="Kalinowski J."/>
            <person name="Ruckert C."/>
        </authorList>
    </citation>
    <scope>NUCLEOTIDE SEQUENCE</scope>
    <source>
        <strain evidence="3">CGMCC 1.15367</strain>
    </source>
</reference>
<organism evidence="3 4">
    <name type="scientific">Aureimonas endophytica</name>
    <dbReference type="NCBI Taxonomy" id="2027858"/>
    <lineage>
        <taxon>Bacteria</taxon>
        <taxon>Pseudomonadati</taxon>
        <taxon>Pseudomonadota</taxon>
        <taxon>Alphaproteobacteria</taxon>
        <taxon>Hyphomicrobiales</taxon>
        <taxon>Aurantimonadaceae</taxon>
        <taxon>Aureimonas</taxon>
    </lineage>
</organism>
<dbReference type="EMBL" id="BMIQ01000001">
    <property type="protein sequence ID" value="GGD94977.1"/>
    <property type="molecule type" value="Genomic_DNA"/>
</dbReference>
<evidence type="ECO:0000313" key="3">
    <source>
        <dbReference type="EMBL" id="GGD94977.1"/>
    </source>
</evidence>
<accession>A0A917E235</accession>
<reference evidence="3" key="2">
    <citation type="submission" date="2020-09" db="EMBL/GenBank/DDBJ databases">
        <authorList>
            <person name="Sun Q."/>
            <person name="Zhou Y."/>
        </authorList>
    </citation>
    <scope>NUCLEOTIDE SEQUENCE</scope>
    <source>
        <strain evidence="3">CGMCC 1.15367</strain>
    </source>
</reference>
<sequence length="366" mass="38338">MAEPVMSAMEKSLRRALEAGDPTDPAFRESIYSASERALERMLAGKGLDDGAAHAQRTRLAETINRIEDEFYERQTAAGFAEDGPAQHDPELSLDPAYADVHAYAAHPADEIGDAAEDARDGEVPLHPVFGETEGRSPHGGPVAMAVGAPDGEDEVEEPVRPSPRARGMEAEERATARSGAQLRRFLVIGLVAAVILAVCAWLVLGGASASGTAAEATGPRWIELFDGRRLDAVATPTGGRMEAMDESGTGQAGLRFTPAASGDSVMTVAVGRGVLPDIRGRSVTVEVTAGSPDGAARSFAIRCVVDGADRCGRQVFTTARASESFAFDLALPPGASGGRFEIAPMPATDAAALDLYAIRLNRQTI</sequence>
<evidence type="ECO:0000313" key="4">
    <source>
        <dbReference type="Proteomes" id="UP000644699"/>
    </source>
</evidence>
<keyword evidence="4" id="KW-1185">Reference proteome</keyword>
<comment type="caution">
    <text evidence="3">The sequence shown here is derived from an EMBL/GenBank/DDBJ whole genome shotgun (WGS) entry which is preliminary data.</text>
</comment>
<feature type="transmembrane region" description="Helical" evidence="2">
    <location>
        <begin position="186"/>
        <end position="205"/>
    </location>
</feature>
<gene>
    <name evidence="3" type="ORF">GCM10011390_12160</name>
</gene>
<proteinExistence type="predicted"/>